<feature type="domain" description="Glycoside hydrolase family 19 catalytic" evidence="1">
    <location>
        <begin position="98"/>
        <end position="140"/>
    </location>
</feature>
<dbReference type="EMBL" id="JAYMYY010000001">
    <property type="protein sequence ID" value="MEO3988236.1"/>
    <property type="molecule type" value="Genomic_DNA"/>
</dbReference>
<keyword evidence="3" id="KW-1185">Reference proteome</keyword>
<name>A0ABV0HCK0_9ENTR</name>
<gene>
    <name evidence="2" type="ORF">VSR74_00130</name>
</gene>
<dbReference type="Gene3D" id="1.10.530.10">
    <property type="match status" value="1"/>
</dbReference>
<organism evidence="2 3">
    <name type="scientific">Pseudocitrobacter cyperus</name>
    <dbReference type="NCBI Taxonomy" id="3112843"/>
    <lineage>
        <taxon>Bacteria</taxon>
        <taxon>Pseudomonadati</taxon>
        <taxon>Pseudomonadota</taxon>
        <taxon>Gammaproteobacteria</taxon>
        <taxon>Enterobacterales</taxon>
        <taxon>Enterobacteriaceae</taxon>
        <taxon>Pseudocitrobacter</taxon>
    </lineage>
</organism>
<dbReference type="Pfam" id="PF00182">
    <property type="entry name" value="Glyco_hydro_19"/>
    <property type="match status" value="1"/>
</dbReference>
<dbReference type="GO" id="GO:0016787">
    <property type="term" value="F:hydrolase activity"/>
    <property type="evidence" value="ECO:0007669"/>
    <property type="project" value="UniProtKB-KW"/>
</dbReference>
<accession>A0ABV0HCK0</accession>
<dbReference type="RefSeq" id="WP_347792815.1">
    <property type="nucleotide sequence ID" value="NZ_JAYMYY010000001.1"/>
</dbReference>
<evidence type="ECO:0000313" key="2">
    <source>
        <dbReference type="EMBL" id="MEO3988236.1"/>
    </source>
</evidence>
<dbReference type="SUPFAM" id="SSF53955">
    <property type="entry name" value="Lysozyme-like"/>
    <property type="match status" value="1"/>
</dbReference>
<reference evidence="2 3" key="1">
    <citation type="submission" date="2024-01" db="EMBL/GenBank/DDBJ databases">
        <title>Pseudocitrobacter sp. Endophytic strain Cyp-38L.</title>
        <authorList>
            <person name="Amer M.A."/>
            <person name="Hamed S.M."/>
        </authorList>
    </citation>
    <scope>NUCLEOTIDE SEQUENCE [LARGE SCALE GENOMIC DNA]</scope>
    <source>
        <strain evidence="2 3">Cyp38S</strain>
    </source>
</reference>
<protein>
    <submittedName>
        <fullName evidence="2">Glycoside hydrolase family 19 protein</fullName>
    </submittedName>
</protein>
<proteinExistence type="predicted"/>
<sequence>MSINRHFFFDHIRAALFQGSIRQSQLEGIEAILDKWEKESPHADDRWLAYMLGTVHHETGHAMQPVRETFAATDEDAIKRLDKAWHAGKLTWVTKPYWRPDADGKSWYGRGFVQLTHKTNYEKLGKAIHSNLTSEPDKVMVLDTALEIMFVGMQNGLFTSHRLADFFNDTSESWVRARKIINGLESADRVAGYAKTYYAAISYTVG</sequence>
<dbReference type="Proteomes" id="UP001444146">
    <property type="component" value="Unassembled WGS sequence"/>
</dbReference>
<keyword evidence="2" id="KW-0378">Hydrolase</keyword>
<evidence type="ECO:0000259" key="1">
    <source>
        <dbReference type="Pfam" id="PF00182"/>
    </source>
</evidence>
<dbReference type="InterPro" id="IPR023346">
    <property type="entry name" value="Lysozyme-like_dom_sf"/>
</dbReference>
<comment type="caution">
    <text evidence="2">The sequence shown here is derived from an EMBL/GenBank/DDBJ whole genome shotgun (WGS) entry which is preliminary data.</text>
</comment>
<evidence type="ECO:0000313" key="3">
    <source>
        <dbReference type="Proteomes" id="UP001444146"/>
    </source>
</evidence>
<dbReference type="InterPro" id="IPR000726">
    <property type="entry name" value="Glyco_hydro_19_cat"/>
</dbReference>